<protein>
    <submittedName>
        <fullName evidence="1">Uncharacterized protein</fullName>
    </submittedName>
</protein>
<dbReference type="EMBL" id="VSRR010144556">
    <property type="protein sequence ID" value="MPD05127.1"/>
    <property type="molecule type" value="Genomic_DNA"/>
</dbReference>
<dbReference type="AlphaFoldDB" id="A0A5B7KEN1"/>
<sequence>MSHLAVTNHQKLTCGQGIICPPHLVTSRLLSLLLHALQHSEGICRFHSLRHPEDLSPFRTNRHHLPLLLALRLITWYGTAETATPSGTEFTQQNSACRSEIRPRNSSRISEILRWNSASTSETFATKASRIGELIHPPETVGKAGKAAIPT</sequence>
<gene>
    <name evidence="1" type="ORF">E2C01_100855</name>
</gene>
<organism evidence="1 2">
    <name type="scientific">Portunus trituberculatus</name>
    <name type="common">Swimming crab</name>
    <name type="synonym">Neptunus trituberculatus</name>
    <dbReference type="NCBI Taxonomy" id="210409"/>
    <lineage>
        <taxon>Eukaryota</taxon>
        <taxon>Metazoa</taxon>
        <taxon>Ecdysozoa</taxon>
        <taxon>Arthropoda</taxon>
        <taxon>Crustacea</taxon>
        <taxon>Multicrustacea</taxon>
        <taxon>Malacostraca</taxon>
        <taxon>Eumalacostraca</taxon>
        <taxon>Eucarida</taxon>
        <taxon>Decapoda</taxon>
        <taxon>Pleocyemata</taxon>
        <taxon>Brachyura</taxon>
        <taxon>Eubrachyura</taxon>
        <taxon>Portunoidea</taxon>
        <taxon>Portunidae</taxon>
        <taxon>Portuninae</taxon>
        <taxon>Portunus</taxon>
    </lineage>
</organism>
<reference evidence="1 2" key="1">
    <citation type="submission" date="2019-05" db="EMBL/GenBank/DDBJ databases">
        <title>Another draft genome of Portunus trituberculatus and its Hox gene families provides insights of decapod evolution.</title>
        <authorList>
            <person name="Jeong J.-H."/>
            <person name="Song I."/>
            <person name="Kim S."/>
            <person name="Choi T."/>
            <person name="Kim D."/>
            <person name="Ryu S."/>
            <person name="Kim W."/>
        </authorList>
    </citation>
    <scope>NUCLEOTIDE SEQUENCE [LARGE SCALE GENOMIC DNA]</scope>
    <source>
        <tissue evidence="1">Muscle</tissue>
    </source>
</reference>
<dbReference type="Proteomes" id="UP000324222">
    <property type="component" value="Unassembled WGS sequence"/>
</dbReference>
<evidence type="ECO:0000313" key="2">
    <source>
        <dbReference type="Proteomes" id="UP000324222"/>
    </source>
</evidence>
<proteinExistence type="predicted"/>
<keyword evidence="2" id="KW-1185">Reference proteome</keyword>
<comment type="caution">
    <text evidence="1">The sequence shown here is derived from an EMBL/GenBank/DDBJ whole genome shotgun (WGS) entry which is preliminary data.</text>
</comment>
<evidence type="ECO:0000313" key="1">
    <source>
        <dbReference type="EMBL" id="MPD05127.1"/>
    </source>
</evidence>
<name>A0A5B7KEN1_PORTR</name>
<accession>A0A5B7KEN1</accession>